<organism evidence="2 3">
    <name type="scientific">Chryseobacterium gallinarum</name>
    <dbReference type="NCBI Taxonomy" id="1324352"/>
    <lineage>
        <taxon>Bacteria</taxon>
        <taxon>Pseudomonadati</taxon>
        <taxon>Bacteroidota</taxon>
        <taxon>Flavobacteriia</taxon>
        <taxon>Flavobacteriales</taxon>
        <taxon>Weeksellaceae</taxon>
        <taxon>Chryseobacterium group</taxon>
        <taxon>Chryseobacterium</taxon>
    </lineage>
</organism>
<proteinExistence type="predicted"/>
<evidence type="ECO:0000313" key="3">
    <source>
        <dbReference type="Proteomes" id="UP000035213"/>
    </source>
</evidence>
<keyword evidence="1" id="KW-0472">Membrane</keyword>
<dbReference type="KEGG" id="cgn:OK18_10865"/>
<dbReference type="STRING" id="1324352.OK18_10865"/>
<reference evidence="2 3" key="1">
    <citation type="submission" date="2014-11" db="EMBL/GenBank/DDBJ databases">
        <authorList>
            <person name="Park G.-S."/>
            <person name="Hong S.-J."/>
            <person name="Jung B.K."/>
            <person name="Khan A.R."/>
            <person name="Kwak Y."/>
            <person name="Shin J.-H."/>
        </authorList>
    </citation>
    <scope>NUCLEOTIDE SEQUENCE [LARGE SCALE GENOMIC DNA]</scope>
    <source>
        <strain evidence="2 3">DSM 27622</strain>
    </source>
</reference>
<dbReference type="PATRIC" id="fig|1324352.5.peg.2272"/>
<feature type="transmembrane region" description="Helical" evidence="1">
    <location>
        <begin position="34"/>
        <end position="53"/>
    </location>
</feature>
<accession>A0A0G3M7N3</accession>
<feature type="transmembrane region" description="Helical" evidence="1">
    <location>
        <begin position="155"/>
        <end position="175"/>
    </location>
</feature>
<dbReference type="OrthoDB" id="1349006at2"/>
<feature type="transmembrane region" description="Helical" evidence="1">
    <location>
        <begin position="92"/>
        <end position="110"/>
    </location>
</feature>
<dbReference type="RefSeq" id="WP_053328001.1">
    <property type="nucleotide sequence ID" value="NZ_CP009928.1"/>
</dbReference>
<keyword evidence="1" id="KW-0812">Transmembrane</keyword>
<gene>
    <name evidence="2" type="ORF">OK18_10865</name>
</gene>
<dbReference type="Proteomes" id="UP000035213">
    <property type="component" value="Chromosome"/>
</dbReference>
<sequence>MTDFQEFISRSMLWVEGLAAFIALFHYNRIKKQYWKFFVFYLILIFLCEAFGRWGNFTYFSKAKYYNYFVMPIQFIFFYWLYAAKSLKKPKLFFILSAIYLLSFIPNELYFSGSKIVFAFNYTFGCLILMLLIVMEYYKQITSQEILNFGRNRMFYINLGVTLSYIGTLPFFALYSPLRKHLEIWNIYFDYFLISGIVMYILFASSFIWGKQSS</sequence>
<feature type="transmembrane region" description="Helical" evidence="1">
    <location>
        <begin position="65"/>
        <end position="83"/>
    </location>
</feature>
<keyword evidence="1" id="KW-1133">Transmembrane helix</keyword>
<feature type="transmembrane region" description="Helical" evidence="1">
    <location>
        <begin position="12"/>
        <end position="27"/>
    </location>
</feature>
<evidence type="ECO:0000256" key="1">
    <source>
        <dbReference type="SAM" id="Phobius"/>
    </source>
</evidence>
<evidence type="ECO:0008006" key="4">
    <source>
        <dbReference type="Google" id="ProtNLM"/>
    </source>
</evidence>
<dbReference type="EMBL" id="CP009928">
    <property type="protein sequence ID" value="AKK73047.1"/>
    <property type="molecule type" value="Genomic_DNA"/>
</dbReference>
<name>A0A0G3M7N3_CHRGL</name>
<dbReference type="AlphaFoldDB" id="A0A0G3M7N3"/>
<feature type="transmembrane region" description="Helical" evidence="1">
    <location>
        <begin position="187"/>
        <end position="209"/>
    </location>
</feature>
<evidence type="ECO:0000313" key="2">
    <source>
        <dbReference type="EMBL" id="AKK73047.1"/>
    </source>
</evidence>
<protein>
    <recommendedName>
        <fullName evidence="4">Histidine kinase N-terminal 7TM region domain-containing protein</fullName>
    </recommendedName>
</protein>
<feature type="transmembrane region" description="Helical" evidence="1">
    <location>
        <begin position="116"/>
        <end position="134"/>
    </location>
</feature>